<dbReference type="EC" id="3.6.3.-" evidence="6"/>
<dbReference type="AlphaFoldDB" id="A0A239WTB2"/>
<dbReference type="RefSeq" id="WP_021105808.1">
    <property type="nucleotide sequence ID" value="NZ_JAWFFS010000012.1"/>
</dbReference>
<evidence type="ECO:0000256" key="1">
    <source>
        <dbReference type="ARBA" id="ARBA00005417"/>
    </source>
</evidence>
<dbReference type="CDD" id="cd03257">
    <property type="entry name" value="ABC_NikE_OppD_transporters"/>
    <property type="match status" value="1"/>
</dbReference>
<evidence type="ECO:0000256" key="2">
    <source>
        <dbReference type="ARBA" id="ARBA00022448"/>
    </source>
</evidence>
<dbReference type="InterPro" id="IPR003439">
    <property type="entry name" value="ABC_transporter-like_ATP-bd"/>
</dbReference>
<feature type="domain" description="ABC transporter" evidence="5">
    <location>
        <begin position="10"/>
        <end position="253"/>
    </location>
</feature>
<dbReference type="PANTHER" id="PTHR43776">
    <property type="entry name" value="TRANSPORT ATP-BINDING PROTEIN"/>
    <property type="match status" value="1"/>
</dbReference>
<dbReference type="InterPro" id="IPR050319">
    <property type="entry name" value="ABC_transp_ATP-bind"/>
</dbReference>
<evidence type="ECO:0000313" key="7">
    <source>
        <dbReference type="Proteomes" id="UP000215332"/>
    </source>
</evidence>
<keyword evidence="6" id="KW-0378">Hydrolase</keyword>
<dbReference type="InterPro" id="IPR003593">
    <property type="entry name" value="AAA+_ATPase"/>
</dbReference>
<dbReference type="eggNOG" id="COG4608">
    <property type="taxonomic scope" value="Bacteria"/>
</dbReference>
<dbReference type="Proteomes" id="UP000215332">
    <property type="component" value="Chromosome 1"/>
</dbReference>
<dbReference type="GO" id="GO:0005524">
    <property type="term" value="F:ATP binding"/>
    <property type="evidence" value="ECO:0007669"/>
    <property type="project" value="UniProtKB-KW"/>
</dbReference>
<dbReference type="GO" id="GO:0055085">
    <property type="term" value="P:transmembrane transport"/>
    <property type="evidence" value="ECO:0007669"/>
    <property type="project" value="UniProtKB-ARBA"/>
</dbReference>
<dbReference type="KEGG" id="cgrn:4412665_01427"/>
<evidence type="ECO:0000313" key="6">
    <source>
        <dbReference type="EMBL" id="SNV36894.1"/>
    </source>
</evidence>
<accession>A0A239WTB2</accession>
<dbReference type="InterPro" id="IPR027417">
    <property type="entry name" value="P-loop_NTPase"/>
</dbReference>
<proteinExistence type="inferred from homology"/>
<comment type="similarity">
    <text evidence="1">Belongs to the ABC transporter superfamily.</text>
</comment>
<dbReference type="PANTHER" id="PTHR43776:SF7">
    <property type="entry name" value="D,D-DIPEPTIDE TRANSPORT ATP-BINDING PROTEIN DDPF-RELATED"/>
    <property type="match status" value="1"/>
</dbReference>
<sequence>MSATVNTPIIEARNLNLRLGTGANAVQALDHVNLTIARGQRLGVVGESGSGKSTLLKVLDGLRRPDEGDVLFAGSSILASHADLRPLRAQVSMVFQDPRSCLDPRMRVGRIITEPLRSRMLRGTVDDVPDALERVMTEVGLDPDDRDRYPHEFSGGQRQRIAIARALITNPTVLLADEPVSALDVSVRAQVLNLLTRLVDERGLTLVLVSHDLAVVRHLCQEVAVIQDGRIVESGNLAQVYAEPRHDLTRRLLAAVPTIRGLDEDRTWGRAAAPHS</sequence>
<dbReference type="SMART" id="SM00382">
    <property type="entry name" value="AAA"/>
    <property type="match status" value="1"/>
</dbReference>
<reference evidence="6 7" key="1">
    <citation type="submission" date="2017-06" db="EMBL/GenBank/DDBJ databases">
        <authorList>
            <consortium name="Pathogen Informatics"/>
        </authorList>
    </citation>
    <scope>NUCLEOTIDE SEQUENCE [LARGE SCALE GENOMIC DNA]</scope>
    <source>
        <strain evidence="6 7">NCTC11865</strain>
    </source>
</reference>
<evidence type="ECO:0000256" key="4">
    <source>
        <dbReference type="ARBA" id="ARBA00022840"/>
    </source>
</evidence>
<protein>
    <submittedName>
        <fullName evidence="6">Glutathione import ATP-binding protein GsiA</fullName>
        <ecNumber evidence="6">3.6.3.-</ecNumber>
    </submittedName>
</protein>
<dbReference type="PROSITE" id="PS50893">
    <property type="entry name" value="ABC_TRANSPORTER_2"/>
    <property type="match status" value="1"/>
</dbReference>
<dbReference type="InterPro" id="IPR017871">
    <property type="entry name" value="ABC_transporter-like_CS"/>
</dbReference>
<name>A0A239WTB2_9ACTN</name>
<keyword evidence="4 6" id="KW-0067">ATP-binding</keyword>
<gene>
    <name evidence="6" type="primary">gsiA_4</name>
    <name evidence="6" type="ORF">SAMEA4412665_01427</name>
</gene>
<dbReference type="EMBL" id="LT906441">
    <property type="protein sequence ID" value="SNV36894.1"/>
    <property type="molecule type" value="Genomic_DNA"/>
</dbReference>
<dbReference type="Pfam" id="PF00005">
    <property type="entry name" value="ABC_tran"/>
    <property type="match status" value="1"/>
</dbReference>
<keyword evidence="3" id="KW-0547">Nucleotide-binding</keyword>
<keyword evidence="2" id="KW-0813">Transport</keyword>
<organism evidence="6 7">
    <name type="scientific">Cutibacterium granulosum</name>
    <dbReference type="NCBI Taxonomy" id="33011"/>
    <lineage>
        <taxon>Bacteria</taxon>
        <taxon>Bacillati</taxon>
        <taxon>Actinomycetota</taxon>
        <taxon>Actinomycetes</taxon>
        <taxon>Propionibacteriales</taxon>
        <taxon>Propionibacteriaceae</taxon>
        <taxon>Cutibacterium</taxon>
    </lineage>
</organism>
<evidence type="ECO:0000256" key="3">
    <source>
        <dbReference type="ARBA" id="ARBA00022741"/>
    </source>
</evidence>
<evidence type="ECO:0000259" key="5">
    <source>
        <dbReference type="PROSITE" id="PS50893"/>
    </source>
</evidence>
<dbReference type="GO" id="GO:0016887">
    <property type="term" value="F:ATP hydrolysis activity"/>
    <property type="evidence" value="ECO:0007669"/>
    <property type="project" value="InterPro"/>
</dbReference>
<dbReference type="SUPFAM" id="SSF52540">
    <property type="entry name" value="P-loop containing nucleoside triphosphate hydrolases"/>
    <property type="match status" value="1"/>
</dbReference>
<dbReference type="PROSITE" id="PS00211">
    <property type="entry name" value="ABC_TRANSPORTER_1"/>
    <property type="match status" value="1"/>
</dbReference>
<dbReference type="Gene3D" id="3.40.50.300">
    <property type="entry name" value="P-loop containing nucleotide triphosphate hydrolases"/>
    <property type="match status" value="1"/>
</dbReference>